<dbReference type="InterPro" id="IPR045474">
    <property type="entry name" value="GEVED"/>
</dbReference>
<evidence type="ECO:0000259" key="3">
    <source>
        <dbReference type="Pfam" id="PF21959"/>
    </source>
</evidence>
<dbReference type="Pfam" id="PF16130">
    <property type="entry name" value="DUF4842"/>
    <property type="match status" value="1"/>
</dbReference>
<protein>
    <submittedName>
        <fullName evidence="4">LruC domain-containing protein</fullName>
    </submittedName>
</protein>
<gene>
    <name evidence="4" type="ORF">C0W41_17555</name>
</gene>
<dbReference type="Proteomes" id="UP000241440">
    <property type="component" value="Unassembled WGS sequence"/>
</dbReference>
<comment type="caution">
    <text evidence="4">The sequence shown here is derived from an EMBL/GenBank/DDBJ whole genome shotgun (WGS) entry which is preliminary data.</text>
</comment>
<feature type="domain" description="DUF4842" evidence="1">
    <location>
        <begin position="472"/>
        <end position="700"/>
    </location>
</feature>
<dbReference type="InterPro" id="IPR032295">
    <property type="entry name" value="DUF4842"/>
</dbReference>
<accession>A0A855SBJ3</accession>
<evidence type="ECO:0000259" key="2">
    <source>
        <dbReference type="Pfam" id="PF20009"/>
    </source>
</evidence>
<evidence type="ECO:0000313" key="4">
    <source>
        <dbReference type="EMBL" id="PSX05451.1"/>
    </source>
</evidence>
<feature type="domain" description="GEVED" evidence="2">
    <location>
        <begin position="342"/>
        <end position="416"/>
    </location>
</feature>
<feature type="domain" description="DUF6923" evidence="3">
    <location>
        <begin position="55"/>
        <end position="176"/>
    </location>
</feature>
<dbReference type="NCBIfam" id="TIGR04456">
    <property type="entry name" value="LruC_dom"/>
    <property type="match status" value="1"/>
</dbReference>
<dbReference type="EMBL" id="PYOY01000011">
    <property type="protein sequence ID" value="PSX05451.1"/>
    <property type="molecule type" value="Genomic_DNA"/>
</dbReference>
<evidence type="ECO:0000313" key="5">
    <source>
        <dbReference type="Proteomes" id="UP000241440"/>
    </source>
</evidence>
<reference evidence="4 5" key="1">
    <citation type="submission" date="2018-01" db="EMBL/GenBank/DDBJ databases">
        <title>Whole genome sequencing of Histamine producing bacteria.</title>
        <authorList>
            <person name="Butler K."/>
        </authorList>
    </citation>
    <scope>NUCLEOTIDE SEQUENCE [LARGE SCALE GENOMIC DNA]</scope>
    <source>
        <strain evidence="4 5">A2-1</strain>
    </source>
</reference>
<dbReference type="AlphaFoldDB" id="A0A855SBJ3"/>
<dbReference type="SUPFAM" id="SSF69322">
    <property type="entry name" value="Tricorn protease domain 2"/>
    <property type="match status" value="1"/>
</dbReference>
<name>A0A855SBJ3_PHOAN</name>
<dbReference type="GeneID" id="61231754"/>
<dbReference type="InterPro" id="IPR031025">
    <property type="entry name" value="LruC_dom"/>
</dbReference>
<dbReference type="Pfam" id="PF21959">
    <property type="entry name" value="DUF6923"/>
    <property type="match status" value="1"/>
</dbReference>
<proteinExistence type="predicted"/>
<evidence type="ECO:0000259" key="1">
    <source>
        <dbReference type="Pfam" id="PF16130"/>
    </source>
</evidence>
<organism evidence="4 5">
    <name type="scientific">Photobacterium angustum</name>
    <dbReference type="NCBI Taxonomy" id="661"/>
    <lineage>
        <taxon>Bacteria</taxon>
        <taxon>Pseudomonadati</taxon>
        <taxon>Pseudomonadota</taxon>
        <taxon>Gammaproteobacteria</taxon>
        <taxon>Vibrionales</taxon>
        <taxon>Vibrionaceae</taxon>
        <taxon>Photobacterium</taxon>
    </lineage>
</organism>
<dbReference type="RefSeq" id="WP_045084939.1">
    <property type="nucleotide sequence ID" value="NZ_JZSV01000032.1"/>
</dbReference>
<dbReference type="InterPro" id="IPR054215">
    <property type="entry name" value="DUF6923"/>
</dbReference>
<dbReference type="Pfam" id="PF20009">
    <property type="entry name" value="GEVED"/>
    <property type="match status" value="1"/>
</dbReference>
<sequence length="715" mass="78976">MKSHIFALTAFLLLIFYVDMVNAKPFSSCPHIGYLFHQSENVTLINVDGRTNHQGSITGTYDAVGFNDTDNYIYGLQNNNVVRIHNTFASEEIEIANLPEHNFTAGDVHNDQLYLYAKSEGIWAVDLATKTAAQILKAEHASYNLSDLAIHPTGTLYALGNSKNIHRFDLSGTLEENHLALSVSSGLKGVRDFSSQFFDADGMFFVIDSLSGEALFFHSLSPSSSVEDVSYSALSNFENVANTSDIARCNQAPLTLKGYDFGDAPNSYGTSLLSNGARHRVSSRLFLGLEPDADLLAQHFPLFDNNETGNDDQGITFTTATLSQGSTAFLNATVGGFANGHLSGWVDWNNDGYFDSGDEKVLDNIPLNEGSHTLTIDVPMDASISDAIWSRFRINEQLNISPTGEGGIGEVEDYPLSVTGFDTQESYVWFPSQGGFATLAFEDRWPFQDDYDFNDVVLKYRVGHIQETMTGKLSKLTIDIELQSYGGGYNNGFGIKLDGIPSSRIDTANSFIIINNKHHDGVLEMPVDPEDDAVLIFTSSLKQYFSSDCDNGFLRVDPDCELDMNERVTASMKVSFNTPIAYPEHLHPYLNPFIFAAPNDNHGFDSPPSRGLEIHLKNFSPTIKADQNLFTSEHDRSSNPSINCGVENSCESYQNENGIPFAILVPSDWKNPIEGKSILSAYPSIEDYISNDEEVDKVWFSQPEASKVYSLTDEE</sequence>